<sequence length="82" mass="9010">MAKTSAAQQRAVHKYVKNNYDRLELSVPKGEKVTIQQAAKQAGQSVNAYIYEAVCARMQQENAMSATPGVVKNPEDRPDSAE</sequence>
<organism evidence="2 3">
    <name type="scientific">Faecalibacterium prausnitzii</name>
    <dbReference type="NCBI Taxonomy" id="853"/>
    <lineage>
        <taxon>Bacteria</taxon>
        <taxon>Bacillati</taxon>
        <taxon>Bacillota</taxon>
        <taxon>Clostridia</taxon>
        <taxon>Eubacteriales</taxon>
        <taxon>Oscillospiraceae</taxon>
        <taxon>Faecalibacterium</taxon>
    </lineage>
</organism>
<accession>A0A329TP06</accession>
<feature type="region of interest" description="Disordered" evidence="1">
    <location>
        <begin position="62"/>
        <end position="82"/>
    </location>
</feature>
<feature type="compositionally biased region" description="Basic and acidic residues" evidence="1">
    <location>
        <begin position="73"/>
        <end position="82"/>
    </location>
</feature>
<dbReference type="InterPro" id="IPR013321">
    <property type="entry name" value="Arc_rbn_hlx_hlx"/>
</dbReference>
<dbReference type="AlphaFoldDB" id="A0A329TP06"/>
<comment type="caution">
    <text evidence="2">The sequence shown here is derived from an EMBL/GenBank/DDBJ whole genome shotgun (WGS) entry which is preliminary data.</text>
</comment>
<proteinExistence type="predicted"/>
<dbReference type="Proteomes" id="UP000251634">
    <property type="component" value="Unassembled WGS sequence"/>
</dbReference>
<evidence type="ECO:0008006" key="4">
    <source>
        <dbReference type="Google" id="ProtNLM"/>
    </source>
</evidence>
<evidence type="ECO:0000313" key="2">
    <source>
        <dbReference type="EMBL" id="RAW51252.1"/>
    </source>
</evidence>
<dbReference type="Gene3D" id="1.10.1220.10">
    <property type="entry name" value="Met repressor-like"/>
    <property type="match status" value="1"/>
</dbReference>
<dbReference type="RefSeq" id="WP_112115128.1">
    <property type="nucleotide sequence ID" value="NZ_PRKZ01000002.1"/>
</dbReference>
<dbReference type="SUPFAM" id="SSF47598">
    <property type="entry name" value="Ribbon-helix-helix"/>
    <property type="match status" value="1"/>
</dbReference>
<name>A0A329TP06_9FIRM</name>
<evidence type="ECO:0000256" key="1">
    <source>
        <dbReference type="SAM" id="MobiDB-lite"/>
    </source>
</evidence>
<protein>
    <recommendedName>
        <fullName evidence="4">DUF1778 domain-containing protein</fullName>
    </recommendedName>
</protein>
<dbReference type="GO" id="GO:0006355">
    <property type="term" value="P:regulation of DNA-templated transcription"/>
    <property type="evidence" value="ECO:0007669"/>
    <property type="project" value="InterPro"/>
</dbReference>
<gene>
    <name evidence="2" type="ORF">C4N25_04460</name>
</gene>
<evidence type="ECO:0000313" key="3">
    <source>
        <dbReference type="Proteomes" id="UP000251634"/>
    </source>
</evidence>
<dbReference type="EMBL" id="PRKZ01000002">
    <property type="protein sequence ID" value="RAW51252.1"/>
    <property type="molecule type" value="Genomic_DNA"/>
</dbReference>
<reference evidence="2 3" key="1">
    <citation type="submission" date="2018-02" db="EMBL/GenBank/DDBJ databases">
        <title>Complete genome sequencing of Faecalibacterium prausnitzii strains isolated from the human gut.</title>
        <authorList>
            <person name="Fitzgerald B.C."/>
            <person name="Shkoporov A.N."/>
            <person name="Ross P.R."/>
            <person name="Hill C."/>
        </authorList>
    </citation>
    <scope>NUCLEOTIDE SEQUENCE [LARGE SCALE GENOMIC DNA]</scope>
    <source>
        <strain evidence="2 3">APC942/8-14-2</strain>
    </source>
</reference>
<dbReference type="InterPro" id="IPR010985">
    <property type="entry name" value="Ribbon_hlx_hlx"/>
</dbReference>